<protein>
    <submittedName>
        <fullName evidence="1">Uncharacterized protein</fullName>
    </submittedName>
</protein>
<comment type="caution">
    <text evidence="1">The sequence shown here is derived from an EMBL/GenBank/DDBJ whole genome shotgun (WGS) entry which is preliminary data.</text>
</comment>
<name>A0A8H3J1G3_9LECA</name>
<proteinExistence type="predicted"/>
<keyword evidence="2" id="KW-1185">Reference proteome</keyword>
<reference evidence="1" key="1">
    <citation type="submission" date="2021-03" db="EMBL/GenBank/DDBJ databases">
        <authorList>
            <person name="Tagirdzhanova G."/>
        </authorList>
    </citation>
    <scope>NUCLEOTIDE SEQUENCE</scope>
</reference>
<evidence type="ECO:0000313" key="1">
    <source>
        <dbReference type="EMBL" id="CAF9938908.1"/>
    </source>
</evidence>
<dbReference type="AlphaFoldDB" id="A0A8H3J1G3"/>
<dbReference type="Proteomes" id="UP000664534">
    <property type="component" value="Unassembled WGS sequence"/>
</dbReference>
<gene>
    <name evidence="1" type="ORF">IMSHALPRED_001130</name>
</gene>
<accession>A0A8H3J1G3</accession>
<dbReference type="EMBL" id="CAJPDT010000113">
    <property type="protein sequence ID" value="CAF9938908.1"/>
    <property type="molecule type" value="Genomic_DNA"/>
</dbReference>
<organism evidence="1 2">
    <name type="scientific">Imshaugia aleurites</name>
    <dbReference type="NCBI Taxonomy" id="172621"/>
    <lineage>
        <taxon>Eukaryota</taxon>
        <taxon>Fungi</taxon>
        <taxon>Dikarya</taxon>
        <taxon>Ascomycota</taxon>
        <taxon>Pezizomycotina</taxon>
        <taxon>Lecanoromycetes</taxon>
        <taxon>OSLEUM clade</taxon>
        <taxon>Lecanoromycetidae</taxon>
        <taxon>Lecanorales</taxon>
        <taxon>Lecanorineae</taxon>
        <taxon>Parmeliaceae</taxon>
        <taxon>Imshaugia</taxon>
    </lineage>
</organism>
<evidence type="ECO:0000313" key="2">
    <source>
        <dbReference type="Proteomes" id="UP000664534"/>
    </source>
</evidence>
<dbReference type="OrthoDB" id="5428078at2759"/>
<sequence length="262" mass="28284">MLHCSRGMGNASQKRFEFNTVSRVGIPFALSIVNSTGHDITDHITVFYNQPTDVSANFNKRAASRAIRQCPDDLEFLWSRCAPATHSPRTWSMVCRVAQRAPQGQTLHWGECGGTEFCVDSESNAPSATLTGDPIIRRTAFCVDVLDFIELSIQSTGDETGSAVQAGFHAVAGTQYSVEAILTSADSRTLVEAQSMEIQAQRADVIGSVETWRTLNAGDSQCSRCATVGILKVPVGTQRITAHVEVMPEVAGVLLYLASVAM</sequence>